<dbReference type="AlphaFoldDB" id="A0A0C6P300"/>
<dbReference type="PANTHER" id="PTHR45772:SF3">
    <property type="entry name" value="ABC TRANSPORTER ATP-BINDING PROTEIN"/>
    <property type="match status" value="1"/>
</dbReference>
<dbReference type="CDD" id="cd03219">
    <property type="entry name" value="ABC_Mj1267_LivG_branched"/>
    <property type="match status" value="1"/>
</dbReference>
<gene>
    <name evidence="6" type="ORF">BN112_1861</name>
</gene>
<feature type="domain" description="ABC transporter" evidence="5">
    <location>
        <begin position="4"/>
        <end position="245"/>
    </location>
</feature>
<evidence type="ECO:0000256" key="2">
    <source>
        <dbReference type="ARBA" id="ARBA00022475"/>
    </source>
</evidence>
<evidence type="ECO:0000313" key="7">
    <source>
        <dbReference type="Proteomes" id="UP000007564"/>
    </source>
</evidence>
<proteinExistence type="predicted"/>
<evidence type="ECO:0000256" key="3">
    <source>
        <dbReference type="ARBA" id="ARBA00022741"/>
    </source>
</evidence>
<dbReference type="SMART" id="SM00382">
    <property type="entry name" value="AAA"/>
    <property type="match status" value="1"/>
</dbReference>
<dbReference type="Gene3D" id="3.40.50.300">
    <property type="entry name" value="P-loop containing nucleotide triphosphate hydrolases"/>
    <property type="match status" value="1"/>
</dbReference>
<keyword evidence="2" id="KW-0472">Membrane</keyword>
<dbReference type="InterPro" id="IPR051120">
    <property type="entry name" value="ABC_AA/LPS_Transport"/>
</dbReference>
<dbReference type="RefSeq" id="WP_003809845.1">
    <property type="nucleotide sequence ID" value="NC_019382.1"/>
</dbReference>
<keyword evidence="1" id="KW-0813">Transport</keyword>
<dbReference type="PROSITE" id="PS50893">
    <property type="entry name" value="ABC_TRANSPORTER_2"/>
    <property type="match status" value="1"/>
</dbReference>
<dbReference type="InterPro" id="IPR027417">
    <property type="entry name" value="P-loop_NTPase"/>
</dbReference>
<dbReference type="FunFam" id="3.40.50.300:FF:000421">
    <property type="entry name" value="Branched-chain amino acid ABC transporter ATP-binding protein"/>
    <property type="match status" value="1"/>
</dbReference>
<dbReference type="InterPro" id="IPR003439">
    <property type="entry name" value="ABC_transporter-like_ATP-bd"/>
</dbReference>
<name>A0A0C6P300_BORBO</name>
<dbReference type="GO" id="GO:0016887">
    <property type="term" value="F:ATP hydrolysis activity"/>
    <property type="evidence" value="ECO:0007669"/>
    <property type="project" value="InterPro"/>
</dbReference>
<dbReference type="KEGG" id="bbh:BN112_1861"/>
<evidence type="ECO:0000259" key="5">
    <source>
        <dbReference type="PROSITE" id="PS50893"/>
    </source>
</evidence>
<organism evidence="6 7">
    <name type="scientific">Bordetella bronchiseptica 253</name>
    <dbReference type="NCBI Taxonomy" id="568707"/>
    <lineage>
        <taxon>Bacteria</taxon>
        <taxon>Pseudomonadati</taxon>
        <taxon>Pseudomonadota</taxon>
        <taxon>Betaproteobacteria</taxon>
        <taxon>Burkholderiales</taxon>
        <taxon>Alcaligenaceae</taxon>
        <taxon>Bordetella</taxon>
    </lineage>
</organism>
<keyword evidence="4" id="KW-0067">ATP-binding</keyword>
<dbReference type="GeneID" id="56479723"/>
<dbReference type="SUPFAM" id="SSF52540">
    <property type="entry name" value="P-loop containing nucleoside triphosphate hydrolases"/>
    <property type="match status" value="1"/>
</dbReference>
<keyword evidence="3" id="KW-0547">Nucleotide-binding</keyword>
<dbReference type="GO" id="GO:0005886">
    <property type="term" value="C:plasma membrane"/>
    <property type="evidence" value="ECO:0007669"/>
    <property type="project" value="TreeGrafter"/>
</dbReference>
<sequence length="247" mass="27040">MTMLQTENLCKAFGSVVVTRNVSLSVRAGERHIIIGPNGAGKTSLVHQLTGQLKPSSGRILFKGRDITGAAPDAICQMGVGRTFQKNNLFMNLSVRENVRLAVQAKQGGWYEALRGIETRHAQWERADQLLEQVRLASGARQRVGELSYGEQRQLEVAIAMAAEPELLLLDEPTSGMSPAETDRMIDLVRSLPPSLAVLMIEHDMKVVFSLADTITVLYYGEVLASGAPCDIQGNQRVRDVYLGGKH</sequence>
<accession>A0A0C6P300</accession>
<evidence type="ECO:0000313" key="6">
    <source>
        <dbReference type="EMBL" id="CCJ53778.1"/>
    </source>
</evidence>
<dbReference type="PANTHER" id="PTHR45772">
    <property type="entry name" value="CONSERVED COMPONENT OF ABC TRANSPORTER FOR NATURAL AMINO ACIDS-RELATED"/>
    <property type="match status" value="1"/>
</dbReference>
<dbReference type="Proteomes" id="UP000007564">
    <property type="component" value="Chromosome"/>
</dbReference>
<keyword evidence="2" id="KW-1003">Cell membrane</keyword>
<dbReference type="GO" id="GO:0005524">
    <property type="term" value="F:ATP binding"/>
    <property type="evidence" value="ECO:0007669"/>
    <property type="project" value="UniProtKB-KW"/>
</dbReference>
<evidence type="ECO:0000256" key="4">
    <source>
        <dbReference type="ARBA" id="ARBA00022840"/>
    </source>
</evidence>
<protein>
    <submittedName>
        <fullName evidence="6">Putative ABC transport system, ATP-bidning protein</fullName>
    </submittedName>
</protein>
<evidence type="ECO:0000256" key="1">
    <source>
        <dbReference type="ARBA" id="ARBA00022448"/>
    </source>
</evidence>
<dbReference type="InterPro" id="IPR003593">
    <property type="entry name" value="AAA+_ATPase"/>
</dbReference>
<dbReference type="OrthoDB" id="9781337at2"/>
<dbReference type="HOGENOM" id="CLU_000604_1_2_4"/>
<dbReference type="EMBL" id="HE965806">
    <property type="protein sequence ID" value="CCJ53778.1"/>
    <property type="molecule type" value="Genomic_DNA"/>
</dbReference>
<dbReference type="Pfam" id="PF00005">
    <property type="entry name" value="ABC_tran"/>
    <property type="match status" value="1"/>
</dbReference>
<reference evidence="6 7" key="1">
    <citation type="journal article" date="2012" name="BMC Genomics">
        <title>Comparative genomics of the classical Bordetella subspecies: the evolution and exchange of virulence-associated diversity amongst closely related pathogens.</title>
        <authorList>
            <person name="Park J."/>
            <person name="Zhang Y."/>
            <person name="Buboltz A.M."/>
            <person name="Zhang X."/>
            <person name="Schuster S.C."/>
            <person name="Ahuja U."/>
            <person name="Liu M."/>
            <person name="Miller J.F."/>
            <person name="Sebaihia M."/>
            <person name="Bentley S.D."/>
            <person name="Parkhill J."/>
            <person name="Harvill E.T."/>
        </authorList>
    </citation>
    <scope>NUCLEOTIDE SEQUENCE [LARGE SCALE GENOMIC DNA]</scope>
    <source>
        <strain evidence="6 7">253</strain>
    </source>
</reference>